<protein>
    <submittedName>
        <fullName evidence="1">Uncharacterized protein</fullName>
    </submittedName>
</protein>
<sequence length="39" mass="4450">IKENGKDPLDPIFRAVFRSTFSIFSQSSSRHTPGIRENN</sequence>
<name>A0A0K2U910_LEPSM</name>
<dbReference type="EMBL" id="HACA01017367">
    <property type="protein sequence ID" value="CDW34728.1"/>
    <property type="molecule type" value="Transcribed_RNA"/>
</dbReference>
<organism evidence="1">
    <name type="scientific">Lepeophtheirus salmonis</name>
    <name type="common">Salmon louse</name>
    <name type="synonym">Caligus salmonis</name>
    <dbReference type="NCBI Taxonomy" id="72036"/>
    <lineage>
        <taxon>Eukaryota</taxon>
        <taxon>Metazoa</taxon>
        <taxon>Ecdysozoa</taxon>
        <taxon>Arthropoda</taxon>
        <taxon>Crustacea</taxon>
        <taxon>Multicrustacea</taxon>
        <taxon>Hexanauplia</taxon>
        <taxon>Copepoda</taxon>
        <taxon>Siphonostomatoida</taxon>
        <taxon>Caligidae</taxon>
        <taxon>Lepeophtheirus</taxon>
    </lineage>
</organism>
<dbReference type="AlphaFoldDB" id="A0A0K2U910"/>
<reference evidence="1" key="1">
    <citation type="submission" date="2014-05" db="EMBL/GenBank/DDBJ databases">
        <authorList>
            <person name="Chronopoulou M."/>
        </authorList>
    </citation>
    <scope>NUCLEOTIDE SEQUENCE</scope>
    <source>
        <tissue evidence="1">Whole organism</tissue>
    </source>
</reference>
<accession>A0A0K2U910</accession>
<feature type="non-terminal residue" evidence="1">
    <location>
        <position position="1"/>
    </location>
</feature>
<evidence type="ECO:0000313" key="1">
    <source>
        <dbReference type="EMBL" id="CDW34728.1"/>
    </source>
</evidence>
<proteinExistence type="predicted"/>